<organism evidence="1">
    <name type="scientific">Anopheles sinensis</name>
    <name type="common">Mosquito</name>
    <dbReference type="NCBI Taxonomy" id="74873"/>
    <lineage>
        <taxon>Eukaryota</taxon>
        <taxon>Metazoa</taxon>
        <taxon>Ecdysozoa</taxon>
        <taxon>Arthropoda</taxon>
        <taxon>Hexapoda</taxon>
        <taxon>Insecta</taxon>
        <taxon>Pterygota</taxon>
        <taxon>Neoptera</taxon>
        <taxon>Endopterygota</taxon>
        <taxon>Diptera</taxon>
        <taxon>Nematocera</taxon>
        <taxon>Culicoidea</taxon>
        <taxon>Culicidae</taxon>
        <taxon>Anophelinae</taxon>
        <taxon>Anopheles</taxon>
    </lineage>
</organism>
<dbReference type="AlphaFoldDB" id="A0A084WNU8"/>
<reference evidence="1 3" key="1">
    <citation type="journal article" date="2014" name="BMC Genomics">
        <title>Genome sequence of Anopheles sinensis provides insight into genetics basis of mosquito competence for malaria parasites.</title>
        <authorList>
            <person name="Zhou D."/>
            <person name="Zhang D."/>
            <person name="Ding G."/>
            <person name="Shi L."/>
            <person name="Hou Q."/>
            <person name="Ye Y."/>
            <person name="Xu Y."/>
            <person name="Zhou H."/>
            <person name="Xiong C."/>
            <person name="Li S."/>
            <person name="Yu J."/>
            <person name="Hong S."/>
            <person name="Yu X."/>
            <person name="Zou P."/>
            <person name="Chen C."/>
            <person name="Chang X."/>
            <person name="Wang W."/>
            <person name="Lv Y."/>
            <person name="Sun Y."/>
            <person name="Ma L."/>
            <person name="Shen B."/>
            <person name="Zhu C."/>
        </authorList>
    </citation>
    <scope>NUCLEOTIDE SEQUENCE [LARGE SCALE GENOMIC DNA]</scope>
</reference>
<dbReference type="EMBL" id="ATLV01024729">
    <property type="status" value="NOT_ANNOTATED_CDS"/>
    <property type="molecule type" value="Genomic_DNA"/>
</dbReference>
<keyword evidence="3" id="KW-1185">Reference proteome</keyword>
<evidence type="ECO:0000313" key="1">
    <source>
        <dbReference type="EMBL" id="KFB51892.1"/>
    </source>
</evidence>
<proteinExistence type="predicted"/>
<sequence length="67" mass="7771">MFCELPLKACVPVLCEDSLQDADEVLRRAQQHHRNGDNVIVPSVEKCSSKQQFHHHPPSLNLQHRFR</sequence>
<reference evidence="2" key="2">
    <citation type="submission" date="2020-05" db="UniProtKB">
        <authorList>
            <consortium name="EnsemblMetazoa"/>
        </authorList>
    </citation>
    <scope>IDENTIFICATION</scope>
</reference>
<name>A0A084WNU8_ANOSI</name>
<dbReference type="EnsemblMetazoa" id="ASIC020052-RA">
    <property type="protein sequence ID" value="ASIC020052-PA"/>
    <property type="gene ID" value="ASIC020052"/>
</dbReference>
<dbReference type="EMBL" id="KE525359">
    <property type="protein sequence ID" value="KFB51892.1"/>
    <property type="molecule type" value="Genomic_DNA"/>
</dbReference>
<accession>A0A084WNU8</accession>
<evidence type="ECO:0000313" key="3">
    <source>
        <dbReference type="Proteomes" id="UP000030765"/>
    </source>
</evidence>
<protein>
    <submittedName>
        <fullName evidence="1 2">Diguanylate cyclase</fullName>
    </submittedName>
</protein>
<dbReference type="Proteomes" id="UP000030765">
    <property type="component" value="Unassembled WGS sequence"/>
</dbReference>
<evidence type="ECO:0000313" key="2">
    <source>
        <dbReference type="EnsemblMetazoa" id="ASIC020052-PA"/>
    </source>
</evidence>
<dbReference type="VEuPathDB" id="VectorBase:ASIC020052"/>
<gene>
    <name evidence="1" type="ORF">ZHAS_00020052</name>
</gene>